<dbReference type="InterPro" id="IPR042099">
    <property type="entry name" value="ANL_N_sf"/>
</dbReference>
<evidence type="ECO:0008006" key="9">
    <source>
        <dbReference type="Google" id="ProtNLM"/>
    </source>
</evidence>
<feature type="domain" description="AMP-binding enzyme C-terminal" evidence="4">
    <location>
        <begin position="414"/>
        <end position="488"/>
    </location>
</feature>
<dbReference type="InterPro" id="IPR020845">
    <property type="entry name" value="AMP-binding_CS"/>
</dbReference>
<dbReference type="GO" id="GO:0031956">
    <property type="term" value="F:medium-chain fatty acid-CoA ligase activity"/>
    <property type="evidence" value="ECO:0007669"/>
    <property type="project" value="TreeGrafter"/>
</dbReference>
<dbReference type="InterPro" id="IPR045851">
    <property type="entry name" value="AMP-bd_C_sf"/>
</dbReference>
<evidence type="ECO:0000313" key="5">
    <source>
        <dbReference type="EMBL" id="RHA09393.1"/>
    </source>
</evidence>
<gene>
    <name evidence="6" type="ORF">DW038_10235</name>
    <name evidence="5" type="ORF">DW948_14255</name>
</gene>
<comment type="caution">
    <text evidence="6">The sequence shown here is derived from an EMBL/GenBank/DDBJ whole genome shotgun (WGS) entry which is preliminary data.</text>
</comment>
<dbReference type="Pfam" id="PF13193">
    <property type="entry name" value="AMP-binding_C"/>
    <property type="match status" value="1"/>
</dbReference>
<dbReference type="PROSITE" id="PS00455">
    <property type="entry name" value="AMP_BINDING"/>
    <property type="match status" value="1"/>
</dbReference>
<dbReference type="SUPFAM" id="SSF56801">
    <property type="entry name" value="Acetyl-CoA synthetase-like"/>
    <property type="match status" value="1"/>
</dbReference>
<keyword evidence="2" id="KW-0436">Ligase</keyword>
<evidence type="ECO:0000256" key="2">
    <source>
        <dbReference type="ARBA" id="ARBA00022598"/>
    </source>
</evidence>
<dbReference type="EMBL" id="QSFB01000031">
    <property type="protein sequence ID" value="RHA09393.1"/>
    <property type="molecule type" value="Genomic_DNA"/>
</dbReference>
<dbReference type="Pfam" id="PF00501">
    <property type="entry name" value="AMP-binding"/>
    <property type="match status" value="1"/>
</dbReference>
<proteinExistence type="inferred from homology"/>
<protein>
    <recommendedName>
        <fullName evidence="9">Long-chain fatty acid--CoA ligase</fullName>
    </recommendedName>
</protein>
<accession>A0A415I894</accession>
<dbReference type="Proteomes" id="UP000286341">
    <property type="component" value="Unassembled WGS sequence"/>
</dbReference>
<evidence type="ECO:0000259" key="4">
    <source>
        <dbReference type="Pfam" id="PF13193"/>
    </source>
</evidence>
<dbReference type="AlphaFoldDB" id="A0A415I894"/>
<dbReference type="PANTHER" id="PTHR43201:SF5">
    <property type="entry name" value="MEDIUM-CHAIN ACYL-COA LIGASE ACSF2, MITOCHONDRIAL"/>
    <property type="match status" value="1"/>
</dbReference>
<dbReference type="Gene3D" id="3.30.300.30">
    <property type="match status" value="1"/>
</dbReference>
<evidence type="ECO:0000313" key="6">
    <source>
        <dbReference type="EMBL" id="RHL03732.1"/>
    </source>
</evidence>
<dbReference type="GO" id="GO:0006631">
    <property type="term" value="P:fatty acid metabolic process"/>
    <property type="evidence" value="ECO:0007669"/>
    <property type="project" value="TreeGrafter"/>
</dbReference>
<dbReference type="EMBL" id="QROF01000008">
    <property type="protein sequence ID" value="RHL03732.1"/>
    <property type="molecule type" value="Genomic_DNA"/>
</dbReference>
<dbReference type="RefSeq" id="WP_118343008.1">
    <property type="nucleotide sequence ID" value="NZ_QROF01000008.1"/>
</dbReference>
<evidence type="ECO:0000313" key="7">
    <source>
        <dbReference type="Proteomes" id="UP000286181"/>
    </source>
</evidence>
<sequence>MKIKDILYRQRNNTKVAIEYLNEKITYSQMNERVTQNKELLVGKSKMLNCNNIGLFLQNSISYVIGYFTIAYLDKVIVPIEITLSKSQFLSIISYCEIGMVITIQSYLSTILEYCKNYSVDMEVFLVDFNKLVFISGKEKRTISEKCRRNVTDKSVAIMLHTSGTTSDPKKVMLSHQNLIANIESNIASLELNENDKTLIVLPMYFGYCNSSQFLTHLYLGASIVIANQPFNPAQFLKIIEEKKCTNTTCVPSMLFLIINMKKKYDTSSLRYLFFGGGLMPVDKLYRIIDYFDNTGVVQTYGQTEASPRISCLLPHDSLRKIGSVGKAIPNVVVDIFDERDKPVKLGEVGEIVVKGENVMVGYYKHPEETNNVKRNGWLHTGDIGKFDNEGYLYIVGRIKNMIISGGLNIYPEEIEEVLITHDDIKDVVVIGETHDILGEIPVAKIVTDNRNLTVYDIIGYCAKFLDKYKIPKKIIFCDELEKTYTGKIIRKQKTNSEE</sequence>
<evidence type="ECO:0000313" key="8">
    <source>
        <dbReference type="Proteomes" id="UP000286341"/>
    </source>
</evidence>
<dbReference type="InterPro" id="IPR025110">
    <property type="entry name" value="AMP-bd_C"/>
</dbReference>
<evidence type="ECO:0000259" key="3">
    <source>
        <dbReference type="Pfam" id="PF00501"/>
    </source>
</evidence>
<comment type="similarity">
    <text evidence="1">Belongs to the ATP-dependent AMP-binding enzyme family.</text>
</comment>
<reference evidence="7 8" key="1">
    <citation type="submission" date="2018-08" db="EMBL/GenBank/DDBJ databases">
        <title>A genome reference for cultivated species of the human gut microbiota.</title>
        <authorList>
            <person name="Zou Y."/>
            <person name="Xue W."/>
            <person name="Luo G."/>
        </authorList>
    </citation>
    <scope>NUCLEOTIDE SEQUENCE [LARGE SCALE GENOMIC DNA]</scope>
    <source>
        <strain evidence="6 7">AF39-14AC</strain>
        <strain evidence="5 8">AM44-1AT</strain>
    </source>
</reference>
<evidence type="ECO:0000256" key="1">
    <source>
        <dbReference type="ARBA" id="ARBA00006432"/>
    </source>
</evidence>
<feature type="domain" description="AMP-dependent synthetase/ligase" evidence="3">
    <location>
        <begin position="11"/>
        <end position="364"/>
    </location>
</feature>
<dbReference type="Gene3D" id="3.40.50.12780">
    <property type="entry name" value="N-terminal domain of ligase-like"/>
    <property type="match status" value="1"/>
</dbReference>
<dbReference type="Proteomes" id="UP000286181">
    <property type="component" value="Unassembled WGS sequence"/>
</dbReference>
<dbReference type="InterPro" id="IPR000873">
    <property type="entry name" value="AMP-dep_synth/lig_dom"/>
</dbReference>
<dbReference type="PANTHER" id="PTHR43201">
    <property type="entry name" value="ACYL-COA SYNTHETASE"/>
    <property type="match status" value="1"/>
</dbReference>
<organism evidence="6 7">
    <name type="scientific">Agathobacter rectalis</name>
    <dbReference type="NCBI Taxonomy" id="39491"/>
    <lineage>
        <taxon>Bacteria</taxon>
        <taxon>Bacillati</taxon>
        <taxon>Bacillota</taxon>
        <taxon>Clostridia</taxon>
        <taxon>Lachnospirales</taxon>
        <taxon>Lachnospiraceae</taxon>
        <taxon>Agathobacter</taxon>
    </lineage>
</organism>
<name>A0A415I894_9FIRM</name>